<sequence>MVQLKLGPTQEKLLAENSTNFQFVQTQIRTVNEHHLNYIRIKMRKEWLQMWNTFKDLLLLRRLKQNQKDCNVHHQNCIHSHNTPNSKKLDLHKFIDCFLMFYIKQKTFLSQTIKRLFISFHIKSNNKFVKTLQMIFVSCTQLKIHDRKLASIGVSKLQLQYKGILQRRMKTYSKGDILISIIIEQCIQKNRVVELKKLFDQKERTILIRFAQGINIQLFIKFFRRFSFFTIIISSICFQTLITTQEVIKNFLFVPTIAKCLIIELKANIQYIQSKIIMLIIVKNNHQLRKVQFSDMLQQLSSIYSKKIKSVIMSLKNSKKSIIIIIPNFKAFVNKLRICYNLGMRAKDNQQLIIQFEFKISFQLPFNLMFIIIVLQILGCAQTHQNFCQASTQELIINHPIPLIKLDISKLSILKIQSFQSLLQGSVDGFDKLIKGFLFLQLKLIKKNSVELYFSCIRKNQRIVYRLSQQNVENYKARNREAIAQNSL</sequence>
<reference evidence="1" key="1">
    <citation type="submission" date="2021-01" db="EMBL/GenBank/DDBJ databases">
        <authorList>
            <consortium name="Genoscope - CEA"/>
            <person name="William W."/>
        </authorList>
    </citation>
    <scope>NUCLEOTIDE SEQUENCE</scope>
</reference>
<gene>
    <name evidence="1" type="ORF">POCTA_138.1.T0040005</name>
</gene>
<protein>
    <submittedName>
        <fullName evidence="1">Uncharacterized protein</fullName>
    </submittedName>
</protein>
<name>A0A8S1RYP7_PAROT</name>
<keyword evidence="2" id="KW-1185">Reference proteome</keyword>
<evidence type="ECO:0000313" key="2">
    <source>
        <dbReference type="Proteomes" id="UP000683925"/>
    </source>
</evidence>
<dbReference type="Proteomes" id="UP000683925">
    <property type="component" value="Unassembled WGS sequence"/>
</dbReference>
<proteinExistence type="predicted"/>
<organism evidence="1 2">
    <name type="scientific">Paramecium octaurelia</name>
    <dbReference type="NCBI Taxonomy" id="43137"/>
    <lineage>
        <taxon>Eukaryota</taxon>
        <taxon>Sar</taxon>
        <taxon>Alveolata</taxon>
        <taxon>Ciliophora</taxon>
        <taxon>Intramacronucleata</taxon>
        <taxon>Oligohymenophorea</taxon>
        <taxon>Peniculida</taxon>
        <taxon>Parameciidae</taxon>
        <taxon>Paramecium</taxon>
    </lineage>
</organism>
<dbReference type="AlphaFoldDB" id="A0A8S1RYP7"/>
<evidence type="ECO:0000313" key="1">
    <source>
        <dbReference type="EMBL" id="CAD8132602.1"/>
    </source>
</evidence>
<accession>A0A8S1RYP7</accession>
<dbReference type="EMBL" id="CAJJDP010000003">
    <property type="protein sequence ID" value="CAD8132602.1"/>
    <property type="molecule type" value="Genomic_DNA"/>
</dbReference>
<comment type="caution">
    <text evidence="1">The sequence shown here is derived from an EMBL/GenBank/DDBJ whole genome shotgun (WGS) entry which is preliminary data.</text>
</comment>